<dbReference type="RefSeq" id="WP_133580827.1">
    <property type="nucleotide sequence ID" value="NZ_SNYJ01000009.1"/>
</dbReference>
<comment type="caution">
    <text evidence="2">The sequence shown here is derived from an EMBL/GenBank/DDBJ whole genome shotgun (WGS) entry which is preliminary data.</text>
</comment>
<gene>
    <name evidence="2" type="ORF">EV213_109148</name>
</gene>
<dbReference type="GO" id="GO:0016787">
    <property type="term" value="F:hydrolase activity"/>
    <property type="evidence" value="ECO:0007669"/>
    <property type="project" value="InterPro"/>
</dbReference>
<feature type="domain" description="Cell wall hydrolase SleB" evidence="1">
    <location>
        <begin position="24"/>
        <end position="129"/>
    </location>
</feature>
<reference evidence="2 3" key="1">
    <citation type="submission" date="2019-03" db="EMBL/GenBank/DDBJ databases">
        <title>Genomic Encyclopedia of Type Strains, Phase IV (KMG-IV): sequencing the most valuable type-strain genomes for metagenomic binning, comparative biology and taxonomic classification.</title>
        <authorList>
            <person name="Goeker M."/>
        </authorList>
    </citation>
    <scope>NUCLEOTIDE SEQUENCE [LARGE SCALE GENOMIC DNA]</scope>
    <source>
        <strain evidence="2 3">DSM 28697</strain>
    </source>
</reference>
<dbReference type="InterPro" id="IPR011105">
    <property type="entry name" value="Cell_wall_hydrolase_SleB"/>
</dbReference>
<evidence type="ECO:0000259" key="1">
    <source>
        <dbReference type="Pfam" id="PF07486"/>
    </source>
</evidence>
<accession>A0A4R6U2V4</accession>
<dbReference type="Gene3D" id="1.10.10.2520">
    <property type="entry name" value="Cell wall hydrolase SleB, domain 1"/>
    <property type="match status" value="1"/>
</dbReference>
<organism evidence="2 3">
    <name type="scientific">Aureibacillus halotolerans</name>
    <dbReference type="NCBI Taxonomy" id="1508390"/>
    <lineage>
        <taxon>Bacteria</taxon>
        <taxon>Bacillati</taxon>
        <taxon>Bacillota</taxon>
        <taxon>Bacilli</taxon>
        <taxon>Bacillales</taxon>
        <taxon>Bacillaceae</taxon>
        <taxon>Aureibacillus</taxon>
    </lineage>
</organism>
<keyword evidence="3" id="KW-1185">Reference proteome</keyword>
<proteinExistence type="predicted"/>
<dbReference type="AlphaFoldDB" id="A0A4R6U2V4"/>
<dbReference type="EMBL" id="SNYJ01000009">
    <property type="protein sequence ID" value="TDQ38779.1"/>
    <property type="molecule type" value="Genomic_DNA"/>
</dbReference>
<sequence length="142" mass="15889">MAVVQYTEKGVQLLARLMRAEAEGDGDLGMLLVGNVGVNRVRAECLDFVDIDNINNMVFQSPGGFEATQKGYFYQRARENDKRLARKVIKGIRYDPGSYALFFFRPPGDCPAQWYGQANTGRYKSHCFFAPTQTECPAVYGG</sequence>
<dbReference type="Pfam" id="PF07486">
    <property type="entry name" value="Hydrolase_2"/>
    <property type="match status" value="1"/>
</dbReference>
<evidence type="ECO:0000313" key="3">
    <source>
        <dbReference type="Proteomes" id="UP000295632"/>
    </source>
</evidence>
<dbReference type="Proteomes" id="UP000295632">
    <property type="component" value="Unassembled WGS sequence"/>
</dbReference>
<protein>
    <submittedName>
        <fullName evidence="2">N-acetylmuramoyl-L-alanine amidase</fullName>
    </submittedName>
</protein>
<dbReference type="OrthoDB" id="1642705at2"/>
<name>A0A4R6U2V4_9BACI</name>
<dbReference type="InterPro" id="IPR042047">
    <property type="entry name" value="SleB_dom1"/>
</dbReference>
<evidence type="ECO:0000313" key="2">
    <source>
        <dbReference type="EMBL" id="TDQ38779.1"/>
    </source>
</evidence>